<name>A0ABY7DR01_MYAAR</name>
<evidence type="ECO:0000313" key="1">
    <source>
        <dbReference type="EMBL" id="WAQ99849.1"/>
    </source>
</evidence>
<sequence length="82" mass="8956">MSLQHSFAPGCHSNTYLPLDVTPTYVHFTPLNFYCDTYSSLPMPDILNPPKGHTDHTDPALIPCVKVMAVLMSLVKQAAASP</sequence>
<evidence type="ECO:0000313" key="2">
    <source>
        <dbReference type="Proteomes" id="UP001164746"/>
    </source>
</evidence>
<proteinExistence type="predicted"/>
<accession>A0ABY7DR01</accession>
<protein>
    <submittedName>
        <fullName evidence="1">Uncharacterized protein</fullName>
    </submittedName>
</protein>
<organism evidence="1 2">
    <name type="scientific">Mya arenaria</name>
    <name type="common">Soft-shell clam</name>
    <dbReference type="NCBI Taxonomy" id="6604"/>
    <lineage>
        <taxon>Eukaryota</taxon>
        <taxon>Metazoa</taxon>
        <taxon>Spiralia</taxon>
        <taxon>Lophotrochozoa</taxon>
        <taxon>Mollusca</taxon>
        <taxon>Bivalvia</taxon>
        <taxon>Autobranchia</taxon>
        <taxon>Heteroconchia</taxon>
        <taxon>Euheterodonta</taxon>
        <taxon>Imparidentia</taxon>
        <taxon>Neoheterodontei</taxon>
        <taxon>Myida</taxon>
        <taxon>Myoidea</taxon>
        <taxon>Myidae</taxon>
        <taxon>Mya</taxon>
    </lineage>
</organism>
<reference evidence="1" key="1">
    <citation type="submission" date="2022-11" db="EMBL/GenBank/DDBJ databases">
        <title>Centuries of genome instability and evolution in soft-shell clam transmissible cancer (bioRxiv).</title>
        <authorList>
            <person name="Hart S.F.M."/>
            <person name="Yonemitsu M.A."/>
            <person name="Giersch R.M."/>
            <person name="Beal B.F."/>
            <person name="Arriagada G."/>
            <person name="Davis B.W."/>
            <person name="Ostrander E.A."/>
            <person name="Goff S.P."/>
            <person name="Metzger M.J."/>
        </authorList>
    </citation>
    <scope>NUCLEOTIDE SEQUENCE</scope>
    <source>
        <strain evidence="1">MELC-2E11</strain>
        <tissue evidence="1">Siphon/mantle</tissue>
    </source>
</reference>
<keyword evidence="2" id="KW-1185">Reference proteome</keyword>
<dbReference type="Proteomes" id="UP001164746">
    <property type="component" value="Chromosome 3"/>
</dbReference>
<dbReference type="EMBL" id="CP111014">
    <property type="protein sequence ID" value="WAQ99849.1"/>
    <property type="molecule type" value="Genomic_DNA"/>
</dbReference>
<gene>
    <name evidence="1" type="ORF">MAR_024222</name>
</gene>